<keyword evidence="11" id="KW-0966">Cell projection</keyword>
<evidence type="ECO:0000313" key="18">
    <source>
        <dbReference type="Proteomes" id="UP000250572"/>
    </source>
</evidence>
<keyword evidence="10" id="KW-0206">Cytoskeleton</keyword>
<keyword evidence="18" id="KW-1185">Reference proteome</keyword>
<dbReference type="SUPFAM" id="SSF50156">
    <property type="entry name" value="PDZ domain-like"/>
    <property type="match status" value="3"/>
</dbReference>
<evidence type="ECO:0000259" key="16">
    <source>
        <dbReference type="PROSITE" id="PS50106"/>
    </source>
</evidence>
<gene>
    <name evidence="17" type="ORF">CCH79_00010059</name>
</gene>
<dbReference type="PANTHER" id="PTHR23116">
    <property type="entry name" value="PDZ DOMAIN CONTAINING WHIRLIN AND HARMONIN-RELATED"/>
    <property type="match status" value="1"/>
</dbReference>
<dbReference type="FunFam" id="2.30.42.10:FF:000281">
    <property type="entry name" value="Usher syndrome 1C"/>
    <property type="match status" value="1"/>
</dbReference>
<dbReference type="CDD" id="cd06737">
    <property type="entry name" value="PDZ1_harmonin"/>
    <property type="match status" value="1"/>
</dbReference>
<feature type="domain" description="PDZ" evidence="16">
    <location>
        <begin position="312"/>
        <end position="380"/>
    </location>
</feature>
<dbReference type="GO" id="GO:0005829">
    <property type="term" value="C:cytosol"/>
    <property type="evidence" value="ECO:0007669"/>
    <property type="project" value="UniProtKB-SubCell"/>
</dbReference>
<dbReference type="GO" id="GO:0046549">
    <property type="term" value="P:retinal cone cell development"/>
    <property type="evidence" value="ECO:0007669"/>
    <property type="project" value="TreeGrafter"/>
</dbReference>
<evidence type="ECO:0000256" key="12">
    <source>
        <dbReference type="ARBA" id="ARBA00056915"/>
    </source>
</evidence>
<dbReference type="GO" id="GO:0050885">
    <property type="term" value="P:neuromuscular process controlling balance"/>
    <property type="evidence" value="ECO:0007669"/>
    <property type="project" value="UniProtKB-ARBA"/>
</dbReference>
<dbReference type="FunFam" id="2.30.42.10:FF:000071">
    <property type="entry name" value="harmonin isoform X1"/>
    <property type="match status" value="1"/>
</dbReference>
<dbReference type="EMBL" id="NHOQ01001396">
    <property type="protein sequence ID" value="PWA24697.1"/>
    <property type="molecule type" value="Genomic_DNA"/>
</dbReference>
<dbReference type="GO" id="GO:0005929">
    <property type="term" value="C:cilium"/>
    <property type="evidence" value="ECO:0007669"/>
    <property type="project" value="TreeGrafter"/>
</dbReference>
<evidence type="ECO:0000256" key="14">
    <source>
        <dbReference type="ARBA" id="ARBA00073777"/>
    </source>
</evidence>
<keyword evidence="6" id="KW-0677">Repeat</keyword>
<dbReference type="GO" id="GO:0060122">
    <property type="term" value="P:inner ear receptor cell stereocilium organization"/>
    <property type="evidence" value="ECO:0007669"/>
    <property type="project" value="TreeGrafter"/>
</dbReference>
<protein>
    <recommendedName>
        <fullName evidence="14">Harmonin</fullName>
    </recommendedName>
</protein>
<dbReference type="Pfam" id="PF21219">
    <property type="entry name" value="USH1C_N"/>
    <property type="match status" value="1"/>
</dbReference>
<dbReference type="GO" id="GO:0005903">
    <property type="term" value="C:brush border"/>
    <property type="evidence" value="ECO:0007669"/>
    <property type="project" value="UniProtKB-ARBA"/>
</dbReference>
<evidence type="ECO:0000256" key="8">
    <source>
        <dbReference type="ARBA" id="ARBA00022782"/>
    </source>
</evidence>
<feature type="domain" description="PDZ" evidence="16">
    <location>
        <begin position="888"/>
        <end position="960"/>
    </location>
</feature>
<feature type="region of interest" description="Disordered" evidence="15">
    <location>
        <begin position="741"/>
        <end position="840"/>
    </location>
</feature>
<evidence type="ECO:0000256" key="5">
    <source>
        <dbReference type="ARBA" id="ARBA00022553"/>
    </source>
</evidence>
<organism evidence="17 18">
    <name type="scientific">Gambusia affinis</name>
    <name type="common">Western mosquitofish</name>
    <name type="synonym">Heterandria affinis</name>
    <dbReference type="NCBI Taxonomy" id="33528"/>
    <lineage>
        <taxon>Eukaryota</taxon>
        <taxon>Metazoa</taxon>
        <taxon>Chordata</taxon>
        <taxon>Craniata</taxon>
        <taxon>Vertebrata</taxon>
        <taxon>Euteleostomi</taxon>
        <taxon>Actinopterygii</taxon>
        <taxon>Neopterygii</taxon>
        <taxon>Teleostei</taxon>
        <taxon>Neoteleostei</taxon>
        <taxon>Acanthomorphata</taxon>
        <taxon>Ovalentaria</taxon>
        <taxon>Atherinomorphae</taxon>
        <taxon>Cyprinodontiformes</taxon>
        <taxon>Poeciliidae</taxon>
        <taxon>Poeciliinae</taxon>
        <taxon>Gambusia</taxon>
    </lineage>
</organism>
<dbReference type="GO" id="GO:0005902">
    <property type="term" value="C:microvillus"/>
    <property type="evidence" value="ECO:0007669"/>
    <property type="project" value="UniProtKB-SubCell"/>
</dbReference>
<accession>A0A315VNR1</accession>
<dbReference type="CDD" id="cd06739">
    <property type="entry name" value="PDZ3_harmonin"/>
    <property type="match status" value="1"/>
</dbReference>
<dbReference type="PANTHER" id="PTHR23116:SF36">
    <property type="entry name" value="HARMONIN"/>
    <property type="match status" value="1"/>
</dbReference>
<dbReference type="FunFam" id="2.30.42.10:FF:000062">
    <property type="entry name" value="harmonin isoform X1"/>
    <property type="match status" value="1"/>
</dbReference>
<dbReference type="InterPro" id="IPR036034">
    <property type="entry name" value="PDZ_sf"/>
</dbReference>
<keyword evidence="8" id="KW-0221">Differentiation</keyword>
<name>A0A315VNR1_GAMAF</name>
<evidence type="ECO:0000256" key="13">
    <source>
        <dbReference type="ARBA" id="ARBA00064828"/>
    </source>
</evidence>
<dbReference type="GO" id="GO:1904106">
    <property type="term" value="P:protein localization to microvillus"/>
    <property type="evidence" value="ECO:0007669"/>
    <property type="project" value="UniProtKB-ARBA"/>
</dbReference>
<keyword evidence="9" id="KW-0175">Coiled coil</keyword>
<feature type="domain" description="PDZ" evidence="16">
    <location>
        <begin position="439"/>
        <end position="509"/>
    </location>
</feature>
<dbReference type="GO" id="GO:0001917">
    <property type="term" value="C:photoreceptor inner segment"/>
    <property type="evidence" value="ECO:0007669"/>
    <property type="project" value="TreeGrafter"/>
</dbReference>
<evidence type="ECO:0000256" key="6">
    <source>
        <dbReference type="ARBA" id="ARBA00022737"/>
    </source>
</evidence>
<dbReference type="CDD" id="cd06738">
    <property type="entry name" value="PDZ2_harmonin"/>
    <property type="match status" value="1"/>
</dbReference>
<evidence type="ECO:0000256" key="2">
    <source>
        <dbReference type="ARBA" id="ARBA00004245"/>
    </source>
</evidence>
<comment type="caution">
    <text evidence="17">The sequence shown here is derived from an EMBL/GenBank/DDBJ whole genome shotgun (WGS) entry which is preliminary data.</text>
</comment>
<dbReference type="SMART" id="SM00228">
    <property type="entry name" value="PDZ"/>
    <property type="match status" value="3"/>
</dbReference>
<dbReference type="Proteomes" id="UP000250572">
    <property type="component" value="Unassembled WGS sequence"/>
</dbReference>
<feature type="compositionally biased region" description="Pro residues" evidence="15">
    <location>
        <begin position="822"/>
        <end position="835"/>
    </location>
</feature>
<dbReference type="CDD" id="cd07353">
    <property type="entry name" value="harmonin_N"/>
    <property type="match status" value="1"/>
</dbReference>
<evidence type="ECO:0000256" key="15">
    <source>
        <dbReference type="SAM" id="MobiDB-lite"/>
    </source>
</evidence>
<dbReference type="GO" id="GO:1904970">
    <property type="term" value="P:brush border assembly"/>
    <property type="evidence" value="ECO:0007669"/>
    <property type="project" value="UniProtKB-ARBA"/>
</dbReference>
<feature type="compositionally biased region" description="Basic and acidic residues" evidence="15">
    <location>
        <begin position="670"/>
        <end position="682"/>
    </location>
</feature>
<evidence type="ECO:0000256" key="11">
    <source>
        <dbReference type="ARBA" id="ARBA00023273"/>
    </source>
</evidence>
<feature type="compositionally biased region" description="Acidic residues" evidence="15">
    <location>
        <begin position="772"/>
        <end position="782"/>
    </location>
</feature>
<dbReference type="Pfam" id="PF00595">
    <property type="entry name" value="PDZ"/>
    <property type="match status" value="3"/>
</dbReference>
<evidence type="ECO:0000256" key="4">
    <source>
        <dbReference type="ARBA" id="ARBA00022490"/>
    </source>
</evidence>
<dbReference type="GO" id="GO:0007605">
    <property type="term" value="P:sensory perception of sound"/>
    <property type="evidence" value="ECO:0007669"/>
    <property type="project" value="UniProtKB-KW"/>
</dbReference>
<evidence type="ECO:0000256" key="7">
    <source>
        <dbReference type="ARBA" id="ARBA00022740"/>
    </source>
</evidence>
<comment type="subcellular location">
    <subcellularLocation>
        <location evidence="1">Cell projection</location>
        <location evidence="1">Microvillus</location>
    </subcellularLocation>
    <subcellularLocation>
        <location evidence="2">Cytoplasm</location>
        <location evidence="2">Cytoskeleton</location>
    </subcellularLocation>
    <subcellularLocation>
        <location evidence="3">Cytoplasm</location>
        <location evidence="3">Cytosol</location>
    </subcellularLocation>
</comment>
<reference evidence="17 18" key="1">
    <citation type="journal article" date="2018" name="G3 (Bethesda)">
        <title>A High-Quality Reference Genome for the Invasive Mosquitofish Gambusia affinis Using a Chicago Library.</title>
        <authorList>
            <person name="Hoffberg S.L."/>
            <person name="Troendle N.J."/>
            <person name="Glenn T.C."/>
            <person name="Mahmud O."/>
            <person name="Louha S."/>
            <person name="Chalopin D."/>
            <person name="Bennetzen J.L."/>
            <person name="Mauricio R."/>
        </authorList>
    </citation>
    <scope>NUCLEOTIDE SEQUENCE [LARGE SCALE GENOMIC DNA]</scope>
    <source>
        <strain evidence="17">NE01/NJP1002.9</strain>
        <tissue evidence="17">Muscle</tissue>
    </source>
</reference>
<proteinExistence type="predicted"/>
<evidence type="ECO:0000256" key="9">
    <source>
        <dbReference type="ARBA" id="ARBA00023054"/>
    </source>
</evidence>
<dbReference type="PROSITE" id="PS50106">
    <property type="entry name" value="PDZ"/>
    <property type="match status" value="3"/>
</dbReference>
<keyword evidence="7" id="KW-1009">Hearing</keyword>
<dbReference type="GO" id="GO:0005886">
    <property type="term" value="C:plasma membrane"/>
    <property type="evidence" value="ECO:0007669"/>
    <property type="project" value="TreeGrafter"/>
</dbReference>
<dbReference type="GO" id="GO:0002142">
    <property type="term" value="C:stereocilia ankle link complex"/>
    <property type="evidence" value="ECO:0007669"/>
    <property type="project" value="TreeGrafter"/>
</dbReference>
<feature type="region of interest" description="Disordered" evidence="15">
    <location>
        <begin position="600"/>
        <end position="682"/>
    </location>
</feature>
<keyword evidence="4" id="KW-0963">Cytoplasm</keyword>
<dbReference type="GO" id="GO:0032426">
    <property type="term" value="C:stereocilium tip"/>
    <property type="evidence" value="ECO:0007669"/>
    <property type="project" value="TreeGrafter"/>
</dbReference>
<evidence type="ECO:0000313" key="17">
    <source>
        <dbReference type="EMBL" id="PWA24697.1"/>
    </source>
</evidence>
<keyword evidence="5" id="KW-0597">Phosphoprotein</keyword>
<feature type="compositionally biased region" description="Pro residues" evidence="15">
    <location>
        <begin position="800"/>
        <end position="814"/>
    </location>
</feature>
<dbReference type="GO" id="GO:0005856">
    <property type="term" value="C:cytoskeleton"/>
    <property type="evidence" value="ECO:0007669"/>
    <property type="project" value="UniProtKB-SubCell"/>
</dbReference>
<evidence type="ECO:0000256" key="3">
    <source>
        <dbReference type="ARBA" id="ARBA00004514"/>
    </source>
</evidence>
<dbReference type="InterPro" id="IPR030237">
    <property type="entry name" value="Harmonin_N"/>
</dbReference>
<dbReference type="AlphaFoldDB" id="A0A315VNR1"/>
<dbReference type="Gene3D" id="1.20.1160.20">
    <property type="match status" value="1"/>
</dbReference>
<comment type="function">
    <text evidence="12">Anchoring/scaffolding protein that is a part of the functional network formed by USH1C, USH1G, CDH23 and MYO7A that mediates mechanotransduction in cochlear hair cells. Required for normal development and maintenance of cochlear hair cell bundles. As part of the intermicrovillar adhesion complex/IMAC plays a role in brush border differentiation, controlling microvilli organization and length. Probably plays a central regulatory role in the assembly of the complex, recruiting CDHR2, CDHR5 and MYO7B to the microvilli tips.</text>
</comment>
<dbReference type="InterPro" id="IPR001478">
    <property type="entry name" value="PDZ"/>
</dbReference>
<evidence type="ECO:0000256" key="10">
    <source>
        <dbReference type="ARBA" id="ARBA00023212"/>
    </source>
</evidence>
<sequence>MVVDRLSGGIRSSSAALGLHFGVVYLDLKEMRQMLSFRLPHAVPCICNKHHRNLVLPVAVHQVPEALLGCRDRGPASDQDPIYVKEEPKGAGVLQGEPEGPEQDSSDLLLGCQDLVSSAPSNRAFALLSRNAFLVSMSLCLRFLCYDPPILEESFYLLSDQTRLFLHLSLQRLHLKTQANTLFVFTIILGDLLSVELQQLPGRTQRKVAKGYQGEMCISDWPKRFLKTILLHLSHHQVELLIENEAEKDYLYDVLRMYHQSMDLRVLVGDLKLVINEPKRLPLFDVIRPLIPLKHQVEYDQFTPKRSRKLKEVRLDRTQRDGLGLSVRGGLEFGCGLYISQIVKDGQAYNVGLQVGDEIVRINGYSISSCIHEEVIGLIKTKKIVSLKVRHVGMIPAKSSSDEPLKWQFVDQFVSESREKRSSVAGLASIGGKEIKEKKVFLSLVGTKGMGISISSGPTQKPGIYISNVKPGSLSAEVGLEAGDQIVEVNGVDFTTLDHKEAVKVLKSSRSLTITVLTGAGSELFVTDEERLAAESRREVERQELMHQKKVAMETNKIIKEQQEKERQRKMEISQKVVEEEERYKSEMKNIEAVERKHNREWEEDWGSKDRPKSPRASKSPSPEMKPPKAKSSLDGASSFIEEEEEDEQDSQKGEKKKKKKKMSNTDTLQEQRKNKKEMEFELKLAREKEEMQEREKQLKINRLVQEVSETEREDLEESEKVQHWVERLCQTRLEQISCVENESPELSPPHSPGSEPRVKHFPGGFNLATTDLDDINLDEVDQSLRGPLKKLVPTQPSTNHPPPPLPRPPPSPKLNPTIPKYSPPLPRQLAPSPPNQRRQMAPVMSKPVMLPQSQANRPDPLRPAVRSDGLGFQKYVDDFDPYSMFSADQIDGRDTGQLDLALEGGVDSPLGKLVVSSVYEGGAADKHGGIVSGDELMAVNGKILIDATLEEGQNSLARAWNSGGDWIDVVIAVSPPKDYEDEV</sequence>
<dbReference type="InterPro" id="IPR051844">
    <property type="entry name" value="USH2_Complex_Protein"/>
</dbReference>
<dbReference type="FunFam" id="1.20.1160.20:FF:000001">
    <property type="entry name" value="harmonin isoform X1"/>
    <property type="match status" value="1"/>
</dbReference>
<comment type="subunit">
    <text evidence="13">Part of the IMAC/intermicrovillar adhesion complex/intermicrovillar tip-link complex composed of ANKS4B, MYO7B, USH1C, CDHR2 and CDHR5. Part of a complex composed of USH1C, USH1G and MYO7A. Interacts with F-actin. Interacts with USH2A. Interacts with SLC4A7. Interacts (via PDZ1 domain) with the C-terminus of USHBP1. Interacts (via N-terminus and PDZ 2 domain) with CDH23. Interacts with USH1G. Interacts with MYO7B. Interacts with CDHR2 and CDHR5; may mediate their interaction with MYO7B at the microvilli tip. Interacts (via PDZ 1 domain) with ANKS4B. Interacts (via PDZ 1 domain) with DOCK4.</text>
</comment>
<feature type="compositionally biased region" description="Basic and acidic residues" evidence="15">
    <location>
        <begin position="600"/>
        <end position="613"/>
    </location>
</feature>
<dbReference type="GO" id="GO:0002093">
    <property type="term" value="P:auditory receptor cell morphogenesis"/>
    <property type="evidence" value="ECO:0007669"/>
    <property type="project" value="TreeGrafter"/>
</dbReference>
<dbReference type="Gene3D" id="2.30.42.10">
    <property type="match status" value="3"/>
</dbReference>
<evidence type="ECO:0000256" key="1">
    <source>
        <dbReference type="ARBA" id="ARBA00004105"/>
    </source>
</evidence>